<gene>
    <name evidence="2" type="ORF">ACEWY4_016077</name>
</gene>
<sequence>MSPTASVLLRRANEKEESMKKKIQKLNKEVDSLRKQLAGKHLCIHVAMTSDSTSASSLSSSSSSTSPTLTSSSSSSSSEEEKTLKKKHPKNKKHKKKRRAKSKSKAKYGRRASSPEEIIARYKKVLKTYNAGMKLGKACAKAGVTELTVRSKAAIPEIAIASPDHFQGLMAAHSKRGKIADLLSKCEFLIESDQKVKDAIMLKKAEGKLIPYVKREKI</sequence>
<protein>
    <recommendedName>
        <fullName evidence="4">Coiled-coil domain-containing protein 106-like</fullName>
    </recommendedName>
</protein>
<dbReference type="EMBL" id="JBHFQA010000013">
    <property type="protein sequence ID" value="KAL2089178.1"/>
    <property type="molecule type" value="Genomic_DNA"/>
</dbReference>
<dbReference type="Pfam" id="PF15794">
    <property type="entry name" value="CCDC106"/>
    <property type="match status" value="1"/>
</dbReference>
<evidence type="ECO:0000313" key="2">
    <source>
        <dbReference type="EMBL" id="KAL2089178.1"/>
    </source>
</evidence>
<evidence type="ECO:0000313" key="3">
    <source>
        <dbReference type="Proteomes" id="UP001591681"/>
    </source>
</evidence>
<organism evidence="2 3">
    <name type="scientific">Coilia grayii</name>
    <name type="common">Gray's grenadier anchovy</name>
    <dbReference type="NCBI Taxonomy" id="363190"/>
    <lineage>
        <taxon>Eukaryota</taxon>
        <taxon>Metazoa</taxon>
        <taxon>Chordata</taxon>
        <taxon>Craniata</taxon>
        <taxon>Vertebrata</taxon>
        <taxon>Euteleostomi</taxon>
        <taxon>Actinopterygii</taxon>
        <taxon>Neopterygii</taxon>
        <taxon>Teleostei</taxon>
        <taxon>Clupei</taxon>
        <taxon>Clupeiformes</taxon>
        <taxon>Clupeoidei</taxon>
        <taxon>Engraulidae</taxon>
        <taxon>Coilinae</taxon>
        <taxon>Coilia</taxon>
    </lineage>
</organism>
<dbReference type="InterPro" id="IPR031591">
    <property type="entry name" value="CCDC106"/>
</dbReference>
<feature type="compositionally biased region" description="Basic residues" evidence="1">
    <location>
        <begin position="84"/>
        <end position="110"/>
    </location>
</feature>
<comment type="caution">
    <text evidence="2">The sequence shown here is derived from an EMBL/GenBank/DDBJ whole genome shotgun (WGS) entry which is preliminary data.</text>
</comment>
<feature type="compositionally biased region" description="Low complexity" evidence="1">
    <location>
        <begin position="50"/>
        <end position="77"/>
    </location>
</feature>
<feature type="region of interest" description="Disordered" evidence="1">
    <location>
        <begin position="50"/>
        <end position="113"/>
    </location>
</feature>
<dbReference type="PANTHER" id="PTHR16477">
    <property type="entry name" value="COILED-COIL DOMAIN-CONTAINING PROTEIN 106"/>
    <property type="match status" value="1"/>
</dbReference>
<reference evidence="2 3" key="1">
    <citation type="submission" date="2024-09" db="EMBL/GenBank/DDBJ databases">
        <title>A chromosome-level genome assembly of Gray's grenadier anchovy, Coilia grayii.</title>
        <authorList>
            <person name="Fu Z."/>
        </authorList>
    </citation>
    <scope>NUCLEOTIDE SEQUENCE [LARGE SCALE GENOMIC DNA]</scope>
    <source>
        <strain evidence="2">G4</strain>
        <tissue evidence="2">Muscle</tissue>
    </source>
</reference>
<dbReference type="PANTHER" id="PTHR16477:SF5">
    <property type="entry name" value="COILED-COIL DOMAIN-CONTAINING PROTEIN 106-RELATED"/>
    <property type="match status" value="1"/>
</dbReference>
<keyword evidence="3" id="KW-1185">Reference proteome</keyword>
<dbReference type="AlphaFoldDB" id="A0ABD1JQT9"/>
<accession>A0ABD1JQT9</accession>
<feature type="region of interest" description="Disordered" evidence="1">
    <location>
        <begin position="1"/>
        <end position="22"/>
    </location>
</feature>
<name>A0ABD1JQT9_9TELE</name>
<feature type="compositionally biased region" description="Basic and acidic residues" evidence="1">
    <location>
        <begin position="11"/>
        <end position="22"/>
    </location>
</feature>
<dbReference type="Proteomes" id="UP001591681">
    <property type="component" value="Unassembled WGS sequence"/>
</dbReference>
<evidence type="ECO:0000256" key="1">
    <source>
        <dbReference type="SAM" id="MobiDB-lite"/>
    </source>
</evidence>
<evidence type="ECO:0008006" key="4">
    <source>
        <dbReference type="Google" id="ProtNLM"/>
    </source>
</evidence>
<proteinExistence type="predicted"/>